<evidence type="ECO:0000313" key="2">
    <source>
        <dbReference type="EMBL" id="RCW47423.1"/>
    </source>
</evidence>
<organism evidence="2 3">
    <name type="scientific">Paenibacillus prosopidis</name>
    <dbReference type="NCBI Taxonomy" id="630520"/>
    <lineage>
        <taxon>Bacteria</taxon>
        <taxon>Bacillati</taxon>
        <taxon>Bacillota</taxon>
        <taxon>Bacilli</taxon>
        <taxon>Bacillales</taxon>
        <taxon>Paenibacillaceae</taxon>
        <taxon>Paenibacillus</taxon>
    </lineage>
</organism>
<dbReference type="Proteomes" id="UP000252415">
    <property type="component" value="Unassembled WGS sequence"/>
</dbReference>
<evidence type="ECO:0000259" key="1">
    <source>
        <dbReference type="Pfam" id="PF01965"/>
    </source>
</evidence>
<dbReference type="InterPro" id="IPR029062">
    <property type="entry name" value="Class_I_gatase-like"/>
</dbReference>
<dbReference type="AlphaFoldDB" id="A0A368W0Z7"/>
<dbReference type="RefSeq" id="WP_114380712.1">
    <property type="nucleotide sequence ID" value="NZ_QPJD01000008.1"/>
</dbReference>
<evidence type="ECO:0000313" key="3">
    <source>
        <dbReference type="Proteomes" id="UP000252415"/>
    </source>
</evidence>
<proteinExistence type="predicted"/>
<dbReference type="SUPFAM" id="SSF52317">
    <property type="entry name" value="Class I glutamine amidotransferase-like"/>
    <property type="match status" value="1"/>
</dbReference>
<keyword evidence="3" id="KW-1185">Reference proteome</keyword>
<name>A0A368W0Z7_9BACL</name>
<dbReference type="InterPro" id="IPR002818">
    <property type="entry name" value="DJ-1/PfpI"/>
</dbReference>
<dbReference type="CDD" id="cd03139">
    <property type="entry name" value="GATase1_PfpI_2"/>
    <property type="match status" value="1"/>
</dbReference>
<dbReference type="PANTHER" id="PTHR43130">
    <property type="entry name" value="ARAC-FAMILY TRANSCRIPTIONAL REGULATOR"/>
    <property type="match status" value="1"/>
</dbReference>
<protein>
    <submittedName>
        <fullName evidence="2">Cyclohexyl-isocyanide hydratase</fullName>
    </submittedName>
</protein>
<dbReference type="OrthoDB" id="9803764at2"/>
<dbReference type="Pfam" id="PF01965">
    <property type="entry name" value="DJ-1_PfpI"/>
    <property type="match status" value="1"/>
</dbReference>
<dbReference type="GO" id="GO:0006355">
    <property type="term" value="P:regulation of DNA-templated transcription"/>
    <property type="evidence" value="ECO:0007669"/>
    <property type="project" value="TreeGrafter"/>
</dbReference>
<sequence length="197" mass="22380">MKMAYIMFDQMTTMDFAGFYEVVAWMGVLGKKENLSWDFCSNKEEITDDRGMKIKIQYVYPDLSSYDLVFIPGGMSTRKLRFDSEFISWIQTSRDVEYKVSVCTGSLLLGAAGFLTGRKATTNPSAYHLLSPYCSEVIKRRIVRDGNIFMGGGAGASIDTGLFFVESVTDESFVKQVQEKIDYPFYREGNLSSFYEK</sequence>
<comment type="caution">
    <text evidence="2">The sequence shown here is derived from an EMBL/GenBank/DDBJ whole genome shotgun (WGS) entry which is preliminary data.</text>
</comment>
<dbReference type="EMBL" id="QPJD01000008">
    <property type="protein sequence ID" value="RCW47423.1"/>
    <property type="molecule type" value="Genomic_DNA"/>
</dbReference>
<reference evidence="2 3" key="1">
    <citation type="submission" date="2018-07" db="EMBL/GenBank/DDBJ databases">
        <title>Genomic Encyclopedia of Type Strains, Phase III (KMG-III): the genomes of soil and plant-associated and newly described type strains.</title>
        <authorList>
            <person name="Whitman W."/>
        </authorList>
    </citation>
    <scope>NUCLEOTIDE SEQUENCE [LARGE SCALE GENOMIC DNA]</scope>
    <source>
        <strain evidence="2 3">CECT 7506</strain>
    </source>
</reference>
<gene>
    <name evidence="2" type="ORF">DFP97_10838</name>
</gene>
<dbReference type="PANTHER" id="PTHR43130:SF2">
    <property type="entry name" value="DJ-1_PFPI DOMAIN-CONTAINING PROTEIN"/>
    <property type="match status" value="1"/>
</dbReference>
<feature type="domain" description="DJ-1/PfpI" evidence="1">
    <location>
        <begin position="33"/>
        <end position="163"/>
    </location>
</feature>
<dbReference type="Gene3D" id="3.40.50.880">
    <property type="match status" value="1"/>
</dbReference>
<dbReference type="InterPro" id="IPR052158">
    <property type="entry name" value="INH-QAR"/>
</dbReference>
<accession>A0A368W0Z7</accession>